<evidence type="ECO:0000313" key="4">
    <source>
        <dbReference type="EMBL" id="PIL46341.1"/>
    </source>
</evidence>
<protein>
    <submittedName>
        <fullName evidence="4">Dipeptidyl aminopeptidase</fullName>
    </submittedName>
</protein>
<dbReference type="PANTHER" id="PTHR42776">
    <property type="entry name" value="SERINE PEPTIDASE S9 FAMILY MEMBER"/>
    <property type="match status" value="1"/>
</dbReference>
<reference evidence="4 5" key="1">
    <citation type="submission" date="2017-10" db="EMBL/GenBank/DDBJ databases">
        <title>Massilia psychrophilum sp. nov., a novel purple-pigmented bacterium isolated from Tianshan glacier, Xinjiang Municipality, China.</title>
        <authorList>
            <person name="Wang H."/>
        </authorList>
    </citation>
    <scope>NUCLEOTIDE SEQUENCE [LARGE SCALE GENOMIC DNA]</scope>
    <source>
        <strain evidence="4 5">JCM 30074</strain>
    </source>
</reference>
<keyword evidence="4" id="KW-0645">Protease</keyword>
<dbReference type="Proteomes" id="UP000230390">
    <property type="component" value="Unassembled WGS sequence"/>
</dbReference>
<sequence>MPSRRRRVSWAMALLLAVIGAAHGAHAAEPAAPLPAIESFFENPAFTAALLAPDARHLAVRIGGAGKRDLLAVVDLETRAVKAVASFDDVDVGDFEWVNNDRLILNTIDKRLGVGERQFAPGLYAVNRDGAQFRQLASRSGEPSARGSLVRALLPWHTYLVRQKGAQDSEFVYVTSQLPQERGQVARVDLLRLNTLNGRTTAVQGPANTRRWMLDHTGEPRLAATLDARTESIWYRDPATDQWRKLAQFDLYQRGPDAFAPLAFGPDGSLYVTTEGATDKRAVHRFDFAANRVAPQPLVTVRDFDFSGSLVTTRDKLLGVRVLTDADGVEWFDAEMKAVQQRVDALLPGTVNLLSVAARAATPWVLVQSYADIQPRFSTLFNTATGKLVQVGGTYTKIDPAAMGRQELVRYKARDGLEIPAWLTLPNGSSGKNLPLVVLVHGGPYVRGGQWGWHPQAQFLASRGYAVLEPEYRGSTGYGFRHYRAGWKQWGRAMQDDIADGATWAIAEGIVDPRRICIAGASYGGYAALMGLINDPALYKCGINWVGVTDIKLLATGHWSFTSDMSDTYKQYGMPELVGDLVADAAQLTATSPLAQAARIKQPLLLAYGAADRRVPLYHGTQFYEAVKRTNADVEWVVYADEGHGWTVPKNRIDFWSRVEKFLDKNIGSGRQVE</sequence>
<dbReference type="Gene3D" id="3.40.50.1820">
    <property type="entry name" value="alpha/beta hydrolase"/>
    <property type="match status" value="1"/>
</dbReference>
<keyword evidence="1" id="KW-0378">Hydrolase</keyword>
<name>A0A2G8TJW3_9BURK</name>
<accession>A0A2G8TJW3</accession>
<keyword evidence="2" id="KW-0732">Signal</keyword>
<dbReference type="GO" id="GO:0004252">
    <property type="term" value="F:serine-type endopeptidase activity"/>
    <property type="evidence" value="ECO:0007669"/>
    <property type="project" value="TreeGrafter"/>
</dbReference>
<organism evidence="4 5">
    <name type="scientific">Massilia eurypsychrophila</name>
    <dbReference type="NCBI Taxonomy" id="1485217"/>
    <lineage>
        <taxon>Bacteria</taxon>
        <taxon>Pseudomonadati</taxon>
        <taxon>Pseudomonadota</taxon>
        <taxon>Betaproteobacteria</taxon>
        <taxon>Burkholderiales</taxon>
        <taxon>Oxalobacteraceae</taxon>
        <taxon>Telluria group</taxon>
        <taxon>Massilia</taxon>
    </lineage>
</organism>
<keyword evidence="5" id="KW-1185">Reference proteome</keyword>
<evidence type="ECO:0000256" key="2">
    <source>
        <dbReference type="SAM" id="SignalP"/>
    </source>
</evidence>
<evidence type="ECO:0000313" key="5">
    <source>
        <dbReference type="Proteomes" id="UP000230390"/>
    </source>
</evidence>
<evidence type="ECO:0000256" key="1">
    <source>
        <dbReference type="ARBA" id="ARBA00022801"/>
    </source>
</evidence>
<dbReference type="InterPro" id="IPR029058">
    <property type="entry name" value="AB_hydrolase_fold"/>
</dbReference>
<dbReference type="AlphaFoldDB" id="A0A2G8TJW3"/>
<feature type="signal peptide" evidence="2">
    <location>
        <begin position="1"/>
        <end position="27"/>
    </location>
</feature>
<dbReference type="PANTHER" id="PTHR42776:SF27">
    <property type="entry name" value="DIPEPTIDYL PEPTIDASE FAMILY MEMBER 6"/>
    <property type="match status" value="1"/>
</dbReference>
<dbReference type="GO" id="GO:0006508">
    <property type="term" value="P:proteolysis"/>
    <property type="evidence" value="ECO:0007669"/>
    <property type="project" value="InterPro"/>
</dbReference>
<keyword evidence="4" id="KW-0031">Aminopeptidase</keyword>
<dbReference type="GO" id="GO:0004177">
    <property type="term" value="F:aminopeptidase activity"/>
    <property type="evidence" value="ECO:0007669"/>
    <property type="project" value="UniProtKB-KW"/>
</dbReference>
<dbReference type="InterPro" id="IPR011044">
    <property type="entry name" value="Quino_amine_DH_bsu"/>
</dbReference>
<comment type="caution">
    <text evidence="4">The sequence shown here is derived from an EMBL/GenBank/DDBJ whole genome shotgun (WGS) entry which is preliminary data.</text>
</comment>
<dbReference type="SUPFAM" id="SSF50969">
    <property type="entry name" value="YVTN repeat-like/Quinoprotein amine dehydrogenase"/>
    <property type="match status" value="1"/>
</dbReference>
<dbReference type="RefSeq" id="WP_099787231.1">
    <property type="nucleotide sequence ID" value="NZ_JBHLYV010000001.1"/>
</dbReference>
<dbReference type="InterPro" id="IPR001375">
    <property type="entry name" value="Peptidase_S9_cat"/>
</dbReference>
<feature type="domain" description="Peptidase S9 prolyl oligopeptidase catalytic" evidence="3">
    <location>
        <begin position="456"/>
        <end position="669"/>
    </location>
</feature>
<dbReference type="EMBL" id="PDOC01000002">
    <property type="protein sequence ID" value="PIL46341.1"/>
    <property type="molecule type" value="Genomic_DNA"/>
</dbReference>
<feature type="chain" id="PRO_5013869976" evidence="2">
    <location>
        <begin position="28"/>
        <end position="674"/>
    </location>
</feature>
<evidence type="ECO:0000259" key="3">
    <source>
        <dbReference type="Pfam" id="PF00326"/>
    </source>
</evidence>
<dbReference type="SUPFAM" id="SSF53474">
    <property type="entry name" value="alpha/beta-Hydrolases"/>
    <property type="match status" value="1"/>
</dbReference>
<dbReference type="OrthoDB" id="4269629at2"/>
<proteinExistence type="predicted"/>
<dbReference type="Pfam" id="PF00326">
    <property type="entry name" value="Peptidase_S9"/>
    <property type="match status" value="1"/>
</dbReference>
<gene>
    <name evidence="4" type="ORF">CR105_04510</name>
</gene>